<gene>
    <name evidence="8 10" type="primary">menA</name>
    <name evidence="10" type="ORF">ABGB03_06275</name>
</gene>
<sequence>MDTVIVDLMERIKLWISAFRLRTLPLSVSGIIIGACFAYYNGFFNSTIFILTLLATISLQVLSNLANDYGDGVKGTDSDDRIGPERAIQSGKITPDEMFSAIRINILIVILFVFLIVYTSFGSQHFLYAMLFFALGIISVFAAIKYTIGDSAYGYRGLGDVMVFIFFGLLSVIGTYFLYAKQLDHMLFLPACAIGLLSTGVLNLNNMRDIESDISANKITVAVKLGLKKAKVYHTILVVGAIALSLLFGILYYRSITNFIFVIAYIPLIIHLTVVLKAKEPKSLDPQLKVLALSTFLLAILLGIGQILHII</sequence>
<accession>A0AAU7BWP1</accession>
<dbReference type="GO" id="GO:0042371">
    <property type="term" value="P:vitamin K biosynthetic process"/>
    <property type="evidence" value="ECO:0007669"/>
    <property type="project" value="TreeGrafter"/>
</dbReference>
<evidence type="ECO:0000256" key="2">
    <source>
        <dbReference type="ARBA" id="ARBA00022428"/>
    </source>
</evidence>
<dbReference type="GO" id="GO:0046428">
    <property type="term" value="F:1,4-dihydroxy-2-naphthoate polyprenyltransferase activity"/>
    <property type="evidence" value="ECO:0007669"/>
    <property type="project" value="UniProtKB-UniRule"/>
</dbReference>
<reference evidence="10" key="1">
    <citation type="submission" date="2024-05" db="EMBL/GenBank/DDBJ databases">
        <title>Pontimicrobium maritimus sp. nov., isolated form sea water.</title>
        <authorList>
            <person name="Muhammad N."/>
            <person name="Vuong T.Q."/>
            <person name="Han H.L."/>
            <person name="Kim S.-G."/>
        </authorList>
    </citation>
    <scope>NUCLEOTIDE SEQUENCE</scope>
    <source>
        <strain evidence="10">SW4</strain>
    </source>
</reference>
<dbReference type="AlphaFoldDB" id="A0AAU7BWP1"/>
<feature type="transmembrane region" description="Helical" evidence="8">
    <location>
        <begin position="290"/>
        <end position="310"/>
    </location>
</feature>
<protein>
    <recommendedName>
        <fullName evidence="8 9">1,4-dihydroxy-2-naphthoate octaprenyltransferase</fullName>
        <shortName evidence="8">DHNA-octaprenyltransferase</shortName>
        <ecNumber evidence="8 9">2.5.1.74</ecNumber>
    </recommendedName>
</protein>
<evidence type="ECO:0000313" key="10">
    <source>
        <dbReference type="EMBL" id="XBG62508.1"/>
    </source>
</evidence>
<dbReference type="GO" id="GO:0005886">
    <property type="term" value="C:plasma membrane"/>
    <property type="evidence" value="ECO:0007669"/>
    <property type="project" value="UniProtKB-SubCell"/>
</dbReference>
<feature type="transmembrane region" description="Helical" evidence="8">
    <location>
        <begin position="102"/>
        <end position="121"/>
    </location>
</feature>
<dbReference type="PANTHER" id="PTHR13929">
    <property type="entry name" value="1,4-DIHYDROXY-2-NAPHTHOATE OCTAPRENYLTRANSFERASE"/>
    <property type="match status" value="1"/>
</dbReference>
<dbReference type="NCBIfam" id="TIGR00751">
    <property type="entry name" value="menA"/>
    <property type="match status" value="1"/>
</dbReference>
<keyword evidence="2 8" id="KW-0474">Menaquinone biosynthesis</keyword>
<keyword evidence="6 8" id="KW-1133">Transmembrane helix</keyword>
<comment type="catalytic activity">
    <reaction evidence="8">
        <text>an all-trans-polyprenyl diphosphate + 1,4-dihydroxy-2-naphthoate + H(+) = a 2-demethylmenaquinol + CO2 + diphosphate</text>
        <dbReference type="Rhea" id="RHEA:26478"/>
        <dbReference type="Rhea" id="RHEA-COMP:9563"/>
        <dbReference type="Rhea" id="RHEA-COMP:9564"/>
        <dbReference type="ChEBI" id="CHEBI:11173"/>
        <dbReference type="ChEBI" id="CHEBI:15378"/>
        <dbReference type="ChEBI" id="CHEBI:16526"/>
        <dbReference type="ChEBI" id="CHEBI:33019"/>
        <dbReference type="ChEBI" id="CHEBI:55437"/>
        <dbReference type="ChEBI" id="CHEBI:58914"/>
        <dbReference type="EC" id="2.5.1.74"/>
    </reaction>
</comment>
<proteinExistence type="inferred from homology"/>
<dbReference type="GO" id="GO:0009234">
    <property type="term" value="P:menaquinone biosynthetic process"/>
    <property type="evidence" value="ECO:0007669"/>
    <property type="project" value="UniProtKB-UniRule"/>
</dbReference>
<dbReference type="HAMAP" id="MF_01937">
    <property type="entry name" value="MenA_1"/>
    <property type="match status" value="1"/>
</dbReference>
<dbReference type="CDD" id="cd13962">
    <property type="entry name" value="PT_UbiA_UBIAD1"/>
    <property type="match status" value="1"/>
</dbReference>
<dbReference type="InterPro" id="IPR026046">
    <property type="entry name" value="UBIAD1"/>
</dbReference>
<dbReference type="PANTHER" id="PTHR13929:SF0">
    <property type="entry name" value="UBIA PRENYLTRANSFERASE DOMAIN-CONTAINING PROTEIN 1"/>
    <property type="match status" value="1"/>
</dbReference>
<evidence type="ECO:0000256" key="7">
    <source>
        <dbReference type="ARBA" id="ARBA00023136"/>
    </source>
</evidence>
<dbReference type="PIRSF" id="PIRSF005355">
    <property type="entry name" value="UBIAD1"/>
    <property type="match status" value="1"/>
</dbReference>
<name>A0AAU7BWP1_9FLAO</name>
<comment type="pathway">
    <text evidence="8">Quinol/quinone metabolism; menaquinone biosynthesis; menaquinol from 1,4-dihydroxy-2-naphthoate: step 1/2.</text>
</comment>
<keyword evidence="5 8" id="KW-0812">Transmembrane</keyword>
<evidence type="ECO:0000256" key="5">
    <source>
        <dbReference type="ARBA" id="ARBA00022692"/>
    </source>
</evidence>
<comment type="similarity">
    <text evidence="8">Belongs to the MenA family. Type 1 subfamily.</text>
</comment>
<dbReference type="EMBL" id="CP157199">
    <property type="protein sequence ID" value="XBG62508.1"/>
    <property type="molecule type" value="Genomic_DNA"/>
</dbReference>
<evidence type="ECO:0000256" key="6">
    <source>
        <dbReference type="ARBA" id="ARBA00022989"/>
    </source>
</evidence>
<feature type="transmembrane region" description="Helical" evidence="8">
    <location>
        <begin position="127"/>
        <end position="146"/>
    </location>
</feature>
<dbReference type="InterPro" id="IPR004657">
    <property type="entry name" value="MenA"/>
</dbReference>
<evidence type="ECO:0000256" key="9">
    <source>
        <dbReference type="NCBIfam" id="TIGR00751"/>
    </source>
</evidence>
<evidence type="ECO:0000256" key="3">
    <source>
        <dbReference type="ARBA" id="ARBA00022475"/>
    </source>
</evidence>
<evidence type="ECO:0000256" key="8">
    <source>
        <dbReference type="HAMAP-Rule" id="MF_01937"/>
    </source>
</evidence>
<feature type="transmembrane region" description="Helical" evidence="8">
    <location>
        <begin position="185"/>
        <end position="204"/>
    </location>
</feature>
<dbReference type="Pfam" id="PF01040">
    <property type="entry name" value="UbiA"/>
    <property type="match status" value="1"/>
</dbReference>
<evidence type="ECO:0000256" key="1">
    <source>
        <dbReference type="ARBA" id="ARBA00004141"/>
    </source>
</evidence>
<feature type="transmembrane region" description="Helical" evidence="8">
    <location>
        <begin position="46"/>
        <end position="66"/>
    </location>
</feature>
<feature type="transmembrane region" description="Helical" evidence="8">
    <location>
        <begin position="259"/>
        <end position="278"/>
    </location>
</feature>
<comment type="function">
    <text evidence="8">Conversion of 1,4-dihydroxy-2-naphthoate (DHNA) to demethylmenaquinone (DMK).</text>
</comment>
<dbReference type="EC" id="2.5.1.74" evidence="8 9"/>
<feature type="transmembrane region" description="Helical" evidence="8">
    <location>
        <begin position="21"/>
        <end position="40"/>
    </location>
</feature>
<comment type="subcellular location">
    <subcellularLocation>
        <location evidence="8">Cell membrane</location>
        <topology evidence="8">Multi-pass membrane protein</topology>
    </subcellularLocation>
    <subcellularLocation>
        <location evidence="1">Membrane</location>
        <topology evidence="1">Multi-pass membrane protein</topology>
    </subcellularLocation>
</comment>
<keyword evidence="7 8" id="KW-0472">Membrane</keyword>
<feature type="transmembrane region" description="Helical" evidence="8">
    <location>
        <begin position="232"/>
        <end position="253"/>
    </location>
</feature>
<dbReference type="InterPro" id="IPR000537">
    <property type="entry name" value="UbiA_prenyltransferase"/>
</dbReference>
<dbReference type="InterPro" id="IPR044878">
    <property type="entry name" value="UbiA_sf"/>
</dbReference>
<dbReference type="Gene3D" id="1.10.357.140">
    <property type="entry name" value="UbiA prenyltransferase"/>
    <property type="match status" value="1"/>
</dbReference>
<dbReference type="RefSeq" id="WP_347925778.1">
    <property type="nucleotide sequence ID" value="NZ_CP157199.1"/>
</dbReference>
<organism evidence="10">
    <name type="scientific">Pontimicrobium sp. SW4</name>
    <dbReference type="NCBI Taxonomy" id="3153519"/>
    <lineage>
        <taxon>Bacteria</taxon>
        <taxon>Pseudomonadati</taxon>
        <taxon>Bacteroidota</taxon>
        <taxon>Flavobacteriia</taxon>
        <taxon>Flavobacteriales</taxon>
        <taxon>Flavobacteriaceae</taxon>
        <taxon>Pontimicrobium</taxon>
    </lineage>
</organism>
<keyword evidence="4 8" id="KW-0808">Transferase</keyword>
<keyword evidence="3 8" id="KW-1003">Cell membrane</keyword>
<feature type="transmembrane region" description="Helical" evidence="8">
    <location>
        <begin position="158"/>
        <end position="179"/>
    </location>
</feature>
<evidence type="ECO:0000256" key="4">
    <source>
        <dbReference type="ARBA" id="ARBA00022679"/>
    </source>
</evidence>